<accession>A0A131Z617</accession>
<dbReference type="GO" id="GO:0006400">
    <property type="term" value="P:tRNA modification"/>
    <property type="evidence" value="ECO:0007669"/>
    <property type="project" value="TreeGrafter"/>
</dbReference>
<dbReference type="GO" id="GO:0003723">
    <property type="term" value="F:RNA binding"/>
    <property type="evidence" value="ECO:0007669"/>
    <property type="project" value="InterPro"/>
</dbReference>
<dbReference type="EMBL" id="GEDV01001743">
    <property type="protein sequence ID" value="JAP86814.1"/>
    <property type="molecule type" value="Transcribed_RNA"/>
</dbReference>
<evidence type="ECO:0000313" key="6">
    <source>
        <dbReference type="EMBL" id="JAP86814.1"/>
    </source>
</evidence>
<organism evidence="6">
    <name type="scientific">Rhipicephalus appendiculatus</name>
    <name type="common">Brown ear tick</name>
    <dbReference type="NCBI Taxonomy" id="34631"/>
    <lineage>
        <taxon>Eukaryota</taxon>
        <taxon>Metazoa</taxon>
        <taxon>Ecdysozoa</taxon>
        <taxon>Arthropoda</taxon>
        <taxon>Chelicerata</taxon>
        <taxon>Arachnida</taxon>
        <taxon>Acari</taxon>
        <taxon>Parasitiformes</taxon>
        <taxon>Ixodida</taxon>
        <taxon>Ixodoidea</taxon>
        <taxon>Ixodidae</taxon>
        <taxon>Rhipicephalinae</taxon>
        <taxon>Rhipicephalus</taxon>
        <taxon>Rhipicephalus</taxon>
    </lineage>
</organism>
<name>A0A131Z617_RHIAP</name>
<reference evidence="6" key="1">
    <citation type="journal article" date="2016" name="Ticks Tick Borne Dis.">
        <title>De novo assembly and annotation of the salivary gland transcriptome of Rhipicephalus appendiculatus male and female ticks during blood feeding.</title>
        <authorList>
            <person name="de Castro M.H."/>
            <person name="de Klerk D."/>
            <person name="Pienaar R."/>
            <person name="Latif A.A."/>
            <person name="Rees D.J."/>
            <person name="Mans B.J."/>
        </authorList>
    </citation>
    <scope>NUCLEOTIDE SEQUENCE</scope>
    <source>
        <tissue evidence="6">Salivary glands</tissue>
    </source>
</reference>
<dbReference type="GO" id="GO:0160148">
    <property type="term" value="F:tRNA pseudouridine(55) synthase activity"/>
    <property type="evidence" value="ECO:0007669"/>
    <property type="project" value="UniProtKB-EC"/>
</dbReference>
<sequence>MSASSLVCKRLLPKDARKLLRAVFPVLKEKDEDVRDITEKLKLAFNHDLDIRLNAYGIHVSPIGHLETSARGVIGYNVGTSDGISRWLRLSNRKFVMKGRFGIETCTYNSLGRVVGTAPYDHITEEKLMQVFPQFLGEIKQAVNPPEAPPHDADKVAKRDHVAVIKHLAICHSIRCSELNLPHFSLEIVCGPGFSPRVFVHDLGKALGSCAHVMHMELTQYGPFTLEHALPSYRWSWEEAKATSEKLHTLWYAHVGDIRNEMKDSADRFKNVARYF</sequence>
<dbReference type="GO" id="GO:0005634">
    <property type="term" value="C:nucleus"/>
    <property type="evidence" value="ECO:0007669"/>
    <property type="project" value="TreeGrafter"/>
</dbReference>
<dbReference type="InterPro" id="IPR002501">
    <property type="entry name" value="PsdUridine_synth_N"/>
</dbReference>
<dbReference type="GO" id="GO:1990481">
    <property type="term" value="P:mRNA pseudouridine synthesis"/>
    <property type="evidence" value="ECO:0007669"/>
    <property type="project" value="TreeGrafter"/>
</dbReference>
<evidence type="ECO:0000256" key="1">
    <source>
        <dbReference type="ARBA" id="ARBA00008999"/>
    </source>
</evidence>
<protein>
    <recommendedName>
        <fullName evidence="2">tRNA pseudouridine(55) synthase</fullName>
        <ecNumber evidence="2">5.4.99.25</ecNumber>
    </recommendedName>
</protein>
<comment type="similarity">
    <text evidence="1">Belongs to the pseudouridine synthase TruB family.</text>
</comment>
<dbReference type="AlphaFoldDB" id="A0A131Z617"/>
<evidence type="ECO:0000256" key="4">
    <source>
        <dbReference type="ARBA" id="ARBA00023235"/>
    </source>
</evidence>
<dbReference type="InterPro" id="IPR014780">
    <property type="entry name" value="tRNA_psdUridine_synth_TruB"/>
</dbReference>
<evidence type="ECO:0000256" key="3">
    <source>
        <dbReference type="ARBA" id="ARBA00022694"/>
    </source>
</evidence>
<dbReference type="InterPro" id="IPR020103">
    <property type="entry name" value="PsdUridine_synth_cat_dom_sf"/>
</dbReference>
<dbReference type="Gene3D" id="3.30.2350.10">
    <property type="entry name" value="Pseudouridine synthase"/>
    <property type="match status" value="1"/>
</dbReference>
<dbReference type="Pfam" id="PF01509">
    <property type="entry name" value="TruB_N"/>
    <property type="match status" value="1"/>
</dbReference>
<dbReference type="SUPFAM" id="SSF55120">
    <property type="entry name" value="Pseudouridine synthase"/>
    <property type="match status" value="1"/>
</dbReference>
<feature type="domain" description="Pseudouridine synthase II N-terminal" evidence="5">
    <location>
        <begin position="63"/>
        <end position="193"/>
    </location>
</feature>
<dbReference type="PANTHER" id="PTHR13767:SF2">
    <property type="entry name" value="PSEUDOURIDYLATE SYNTHASE TRUB1"/>
    <property type="match status" value="1"/>
</dbReference>
<dbReference type="EC" id="5.4.99.25" evidence="2"/>
<evidence type="ECO:0000259" key="5">
    <source>
        <dbReference type="Pfam" id="PF01509"/>
    </source>
</evidence>
<evidence type="ECO:0000256" key="2">
    <source>
        <dbReference type="ARBA" id="ARBA00012787"/>
    </source>
</evidence>
<proteinExistence type="inferred from homology"/>
<keyword evidence="3" id="KW-0819">tRNA processing</keyword>
<keyword evidence="4" id="KW-0413">Isomerase</keyword>
<dbReference type="PANTHER" id="PTHR13767">
    <property type="entry name" value="TRNA-PSEUDOURIDINE SYNTHASE"/>
    <property type="match status" value="1"/>
</dbReference>